<dbReference type="InterPro" id="IPR016181">
    <property type="entry name" value="Acyl_CoA_acyltransferase"/>
</dbReference>
<dbReference type="InterPro" id="IPR050832">
    <property type="entry name" value="Bact_Acetyltransf"/>
</dbReference>
<keyword evidence="1 4" id="KW-0808">Transferase</keyword>
<evidence type="ECO:0000313" key="4">
    <source>
        <dbReference type="EMBL" id="GFG89923.1"/>
    </source>
</evidence>
<organism evidence="4 5">
    <name type="scientific">Mycobacterium bourgelatii</name>
    <dbReference type="NCBI Taxonomy" id="1273442"/>
    <lineage>
        <taxon>Bacteria</taxon>
        <taxon>Bacillati</taxon>
        <taxon>Actinomycetota</taxon>
        <taxon>Actinomycetes</taxon>
        <taxon>Mycobacteriales</taxon>
        <taxon>Mycobacteriaceae</taxon>
        <taxon>Mycobacterium</taxon>
    </lineage>
</organism>
<dbReference type="Gene3D" id="3.40.630.30">
    <property type="match status" value="1"/>
</dbReference>
<name>A0A7I9YN47_MYCBU</name>
<dbReference type="RefSeq" id="WP_240355425.1">
    <property type="nucleotide sequence ID" value="NZ_BLKZ01000001.1"/>
</dbReference>
<sequence>MRSGISDLRIDIATADAAGELADLAATTFPLACPPSVAADNVAAFIEDNLSAAHFADYLSDPRRAVLAARHKERIVGYAMLIRDIPETDNSAELSKIYVVPDFHGRGVAGELMDSALDEAARWGMRRVWLGVNRQNVRAQRFYAKCGFEISGTRTFRLGDQLESDYLMARAINRP</sequence>
<proteinExistence type="predicted"/>
<evidence type="ECO:0000256" key="2">
    <source>
        <dbReference type="ARBA" id="ARBA00023315"/>
    </source>
</evidence>
<gene>
    <name evidence="4" type="ORF">MBOU_19650</name>
</gene>
<dbReference type="EMBL" id="BLKZ01000001">
    <property type="protein sequence ID" value="GFG89923.1"/>
    <property type="molecule type" value="Genomic_DNA"/>
</dbReference>
<dbReference type="CDD" id="cd04301">
    <property type="entry name" value="NAT_SF"/>
    <property type="match status" value="1"/>
</dbReference>
<keyword evidence="2" id="KW-0012">Acyltransferase</keyword>
<dbReference type="GO" id="GO:0016747">
    <property type="term" value="F:acyltransferase activity, transferring groups other than amino-acyl groups"/>
    <property type="evidence" value="ECO:0007669"/>
    <property type="project" value="InterPro"/>
</dbReference>
<reference evidence="4 5" key="1">
    <citation type="journal article" date="2019" name="Emerg. Microbes Infect.">
        <title>Comprehensive subspecies identification of 175 nontuberculous mycobacteria species based on 7547 genomic profiles.</title>
        <authorList>
            <person name="Matsumoto Y."/>
            <person name="Kinjo T."/>
            <person name="Motooka D."/>
            <person name="Nabeya D."/>
            <person name="Jung N."/>
            <person name="Uechi K."/>
            <person name="Horii T."/>
            <person name="Iida T."/>
            <person name="Fujita J."/>
            <person name="Nakamura S."/>
        </authorList>
    </citation>
    <scope>NUCLEOTIDE SEQUENCE [LARGE SCALE GENOMIC DNA]</scope>
    <source>
        <strain evidence="4 5">JCM 30725</strain>
    </source>
</reference>
<feature type="domain" description="N-acetyltransferase" evidence="3">
    <location>
        <begin position="8"/>
        <end position="173"/>
    </location>
</feature>
<evidence type="ECO:0000313" key="5">
    <source>
        <dbReference type="Proteomes" id="UP000465360"/>
    </source>
</evidence>
<comment type="caution">
    <text evidence="4">The sequence shown here is derived from an EMBL/GenBank/DDBJ whole genome shotgun (WGS) entry which is preliminary data.</text>
</comment>
<dbReference type="PANTHER" id="PTHR43877">
    <property type="entry name" value="AMINOALKYLPHOSPHONATE N-ACETYLTRANSFERASE-RELATED-RELATED"/>
    <property type="match status" value="1"/>
</dbReference>
<dbReference type="PROSITE" id="PS51186">
    <property type="entry name" value="GNAT"/>
    <property type="match status" value="1"/>
</dbReference>
<dbReference type="Pfam" id="PF00583">
    <property type="entry name" value="Acetyltransf_1"/>
    <property type="match status" value="1"/>
</dbReference>
<dbReference type="Proteomes" id="UP000465360">
    <property type="component" value="Unassembled WGS sequence"/>
</dbReference>
<evidence type="ECO:0000256" key="1">
    <source>
        <dbReference type="ARBA" id="ARBA00022679"/>
    </source>
</evidence>
<dbReference type="SUPFAM" id="SSF55729">
    <property type="entry name" value="Acyl-CoA N-acyltransferases (Nat)"/>
    <property type="match status" value="1"/>
</dbReference>
<evidence type="ECO:0000259" key="3">
    <source>
        <dbReference type="PROSITE" id="PS51186"/>
    </source>
</evidence>
<dbReference type="AlphaFoldDB" id="A0A7I9YN47"/>
<keyword evidence="5" id="KW-1185">Reference proteome</keyword>
<dbReference type="InterPro" id="IPR000182">
    <property type="entry name" value="GNAT_dom"/>
</dbReference>
<accession>A0A7I9YN47</accession>
<protein>
    <submittedName>
        <fullName evidence="4">Putative N-acetyltransferase</fullName>
    </submittedName>
</protein>